<feature type="chain" id="PRO_5047372867" evidence="1">
    <location>
        <begin position="22"/>
        <end position="578"/>
    </location>
</feature>
<accession>A0ABT4UGE5</accession>
<dbReference type="RefSeq" id="WP_407030261.1">
    <property type="nucleotide sequence ID" value="NZ_JAQGEF010000003.1"/>
</dbReference>
<dbReference type="Pfam" id="PF12450">
    <property type="entry name" value="vWF_A"/>
    <property type="match status" value="1"/>
</dbReference>
<organism evidence="3 4">
    <name type="scientific">Polluticaenibacter yanchengensis</name>
    <dbReference type="NCBI Taxonomy" id="3014562"/>
    <lineage>
        <taxon>Bacteria</taxon>
        <taxon>Pseudomonadati</taxon>
        <taxon>Bacteroidota</taxon>
        <taxon>Chitinophagia</taxon>
        <taxon>Chitinophagales</taxon>
        <taxon>Chitinophagaceae</taxon>
        <taxon>Polluticaenibacter</taxon>
    </lineage>
</organism>
<keyword evidence="4" id="KW-1185">Reference proteome</keyword>
<sequence>MKKCFLLGTLFCFGIITKSFSQVFITGSVINEKNEPVSFVKLKVKSNQRIFDSGSKGIFGISVPSKNETLICYTKGYDTLEFLLKAGVENKIQLKYDKLKLEELYLQRQMSHVTTNYYPANPPVQNNNLIANPIVETSRYAQTKLALTSSYSNFYYLLNTIAKKQNISPAAVKTHELINYFPLDLTSVPSEEQLLSMENMVVKAPWDSTKLLLVGNVKSTILKMEKVPPANIVLLLDNSASMDLPNRLPLMKYSMKRLVQHLRNIDRVSIITYGGVAQVYLPPIAGNETDSILKAIDLINTVGSTPGSNGIVMAYDLAITNKIKDGNNNIVLATDGDFNVGVTEEETLIKLIDSYKNTNIKFNCVGVGMGDNRDSKIEQLAKVGNGNFAYLDYEHDAERFMIKALTQNFYEVASNVNFKIDFNPATVKNYRILGFKNRPEAVEYNPNKIDPVEIGTNFSGNFIFELQPNSTSADFGTMHLEYTAPKQPEIRRAARNISNKILSVNEAPPDVQQVIATAYLGLILEKDNAVKSHELSDVKKLLNSFPVGNSHVAELLKVINGIENINTPEIEPTKKRRK</sequence>
<dbReference type="SUPFAM" id="SSF53300">
    <property type="entry name" value="vWA-like"/>
    <property type="match status" value="1"/>
</dbReference>
<dbReference type="InterPro" id="IPR002035">
    <property type="entry name" value="VWF_A"/>
</dbReference>
<name>A0ABT4UGE5_9BACT</name>
<evidence type="ECO:0000313" key="4">
    <source>
        <dbReference type="Proteomes" id="UP001210231"/>
    </source>
</evidence>
<dbReference type="PANTHER" id="PTHR10166:SF37">
    <property type="entry name" value="STOLID, ISOFORM H"/>
    <property type="match status" value="1"/>
</dbReference>
<reference evidence="3 4" key="1">
    <citation type="submission" date="2022-12" db="EMBL/GenBank/DDBJ databases">
        <title>Chitinophagaceae gen. sp. nov., a new member of the family Chitinophagaceae, isolated from soil in a chemical factory.</title>
        <authorList>
            <person name="Ke Z."/>
        </authorList>
    </citation>
    <scope>NUCLEOTIDE SEQUENCE [LARGE SCALE GENOMIC DNA]</scope>
    <source>
        <strain evidence="3 4">LY-5</strain>
    </source>
</reference>
<evidence type="ECO:0000259" key="2">
    <source>
        <dbReference type="PROSITE" id="PS50234"/>
    </source>
</evidence>
<dbReference type="InterPro" id="IPR021908">
    <property type="entry name" value="YfbK_C"/>
</dbReference>
<dbReference type="Pfam" id="PF12034">
    <property type="entry name" value="YfbK_C"/>
    <property type="match status" value="1"/>
</dbReference>
<feature type="signal peptide" evidence="1">
    <location>
        <begin position="1"/>
        <end position="21"/>
    </location>
</feature>
<dbReference type="InterPro" id="IPR008969">
    <property type="entry name" value="CarboxyPept-like_regulatory"/>
</dbReference>
<protein>
    <submittedName>
        <fullName evidence="3">von Willebrand factor type A domain-containing protein</fullName>
    </submittedName>
</protein>
<dbReference type="Proteomes" id="UP001210231">
    <property type="component" value="Unassembled WGS sequence"/>
</dbReference>
<dbReference type="SMART" id="SM00327">
    <property type="entry name" value="VWA"/>
    <property type="match status" value="1"/>
</dbReference>
<dbReference type="InterPro" id="IPR036465">
    <property type="entry name" value="vWFA_dom_sf"/>
</dbReference>
<dbReference type="EMBL" id="JAQGEF010000003">
    <property type="protein sequence ID" value="MDA3613931.1"/>
    <property type="molecule type" value="Genomic_DNA"/>
</dbReference>
<keyword evidence="1" id="KW-0732">Signal</keyword>
<dbReference type="InterPro" id="IPR022156">
    <property type="entry name" value="Uncharacterised_YfbK_N"/>
</dbReference>
<dbReference type="Gene3D" id="3.40.50.410">
    <property type="entry name" value="von Willebrand factor, type A domain"/>
    <property type="match status" value="1"/>
</dbReference>
<dbReference type="PROSITE" id="PS50234">
    <property type="entry name" value="VWFA"/>
    <property type="match status" value="1"/>
</dbReference>
<dbReference type="InterPro" id="IPR051173">
    <property type="entry name" value="Ca_channel_alpha-2/delta"/>
</dbReference>
<evidence type="ECO:0000256" key="1">
    <source>
        <dbReference type="SAM" id="SignalP"/>
    </source>
</evidence>
<dbReference type="SUPFAM" id="SSF49464">
    <property type="entry name" value="Carboxypeptidase regulatory domain-like"/>
    <property type="match status" value="1"/>
</dbReference>
<dbReference type="PANTHER" id="PTHR10166">
    <property type="entry name" value="VOLTAGE-DEPENDENT CALCIUM CHANNEL SUBUNIT ALPHA-2/DELTA-RELATED"/>
    <property type="match status" value="1"/>
</dbReference>
<comment type="caution">
    <text evidence="3">The sequence shown here is derived from an EMBL/GenBank/DDBJ whole genome shotgun (WGS) entry which is preliminary data.</text>
</comment>
<gene>
    <name evidence="3" type="ORF">O3P16_03870</name>
</gene>
<proteinExistence type="predicted"/>
<dbReference type="Pfam" id="PF00092">
    <property type="entry name" value="VWA"/>
    <property type="match status" value="1"/>
</dbReference>
<evidence type="ECO:0000313" key="3">
    <source>
        <dbReference type="EMBL" id="MDA3613931.1"/>
    </source>
</evidence>
<feature type="domain" description="VWFA" evidence="2">
    <location>
        <begin position="231"/>
        <end position="409"/>
    </location>
</feature>